<keyword evidence="3" id="KW-1185">Reference proteome</keyword>
<dbReference type="AlphaFoldDB" id="A0A9Q3VLF5"/>
<name>A0A9Q3VLF5_9ACTN</name>
<evidence type="ECO:0000313" key="2">
    <source>
        <dbReference type="EMBL" id="MCD9873694.1"/>
    </source>
</evidence>
<evidence type="ECO:0000313" key="3">
    <source>
        <dbReference type="Proteomes" id="UP001108029"/>
    </source>
</evidence>
<feature type="compositionally biased region" description="Low complexity" evidence="1">
    <location>
        <begin position="21"/>
        <end position="31"/>
    </location>
</feature>
<dbReference type="RefSeq" id="WP_232647764.1">
    <property type="nucleotide sequence ID" value="NZ_JAJSBI010000003.1"/>
</dbReference>
<dbReference type="EMBL" id="JAJSBI010000003">
    <property type="protein sequence ID" value="MCD9873694.1"/>
    <property type="molecule type" value="Genomic_DNA"/>
</dbReference>
<feature type="region of interest" description="Disordered" evidence="1">
    <location>
        <begin position="18"/>
        <end position="56"/>
    </location>
</feature>
<gene>
    <name evidence="2" type="ORF">LJ657_08415</name>
</gene>
<dbReference type="Proteomes" id="UP001108029">
    <property type="component" value="Unassembled WGS sequence"/>
</dbReference>
<comment type="caution">
    <text evidence="2">The sequence shown here is derived from an EMBL/GenBank/DDBJ whole genome shotgun (WGS) entry which is preliminary data.</text>
</comment>
<protein>
    <submittedName>
        <fullName evidence="2">Uncharacterized protein</fullName>
    </submittedName>
</protein>
<evidence type="ECO:0000256" key="1">
    <source>
        <dbReference type="SAM" id="MobiDB-lite"/>
    </source>
</evidence>
<accession>A0A9Q3VLF5</accession>
<sequence length="56" mass="5615">MRASALLGDELVAGVPESVSGARFNGANRGAAAEDRRATPCASARAAGEVSPYGPR</sequence>
<proteinExistence type="predicted"/>
<organism evidence="2 3">
    <name type="scientific">Streptomyces guryensis</name>
    <dbReference type="NCBI Taxonomy" id="2886947"/>
    <lineage>
        <taxon>Bacteria</taxon>
        <taxon>Bacillati</taxon>
        <taxon>Actinomycetota</taxon>
        <taxon>Actinomycetes</taxon>
        <taxon>Kitasatosporales</taxon>
        <taxon>Streptomycetaceae</taxon>
        <taxon>Streptomyces</taxon>
    </lineage>
</organism>
<reference evidence="2" key="1">
    <citation type="submission" date="2021-12" db="EMBL/GenBank/DDBJ databases">
        <authorList>
            <person name="Lee J.-H."/>
            <person name="Kim S.-B."/>
        </authorList>
    </citation>
    <scope>NUCLEOTIDE SEQUENCE</scope>
    <source>
        <strain evidence="2">NR30</strain>
    </source>
</reference>